<accession>A0A396I2I7</accession>
<feature type="compositionally biased region" description="Basic and acidic residues" evidence="1">
    <location>
        <begin position="128"/>
        <end position="156"/>
    </location>
</feature>
<comment type="caution">
    <text evidence="2">The sequence shown here is derived from an EMBL/GenBank/DDBJ whole genome shotgun (WGS) entry which is preliminary data.</text>
</comment>
<evidence type="ECO:0000313" key="2">
    <source>
        <dbReference type="EMBL" id="RHN59041.1"/>
    </source>
</evidence>
<dbReference type="Proteomes" id="UP000265566">
    <property type="component" value="Chromosome 4"/>
</dbReference>
<dbReference type="Gramene" id="rna21024">
    <property type="protein sequence ID" value="RHN59041.1"/>
    <property type="gene ID" value="gene21024"/>
</dbReference>
<evidence type="ECO:0000256" key="1">
    <source>
        <dbReference type="SAM" id="MobiDB-lite"/>
    </source>
</evidence>
<sequence length="156" mass="17476">MKGSNLKSMMLFAAYYSSPDNITSEGCQSVLIINHTKTTIHAYKSETLNSFGHEDWKSITSNLESGNKVEVMIVFGEGFIVEKTKLSLLYDQPTNKEMEGRSAVDKEDVTVSGGDNIDMPAENNVTGREQDENISEDKHEDDAMCRKRKRGDMTEL</sequence>
<evidence type="ECO:0008006" key="4">
    <source>
        <dbReference type="Google" id="ProtNLM"/>
    </source>
</evidence>
<gene>
    <name evidence="2" type="ORF">MtrunA17_Chr4g0008981</name>
</gene>
<dbReference type="AlphaFoldDB" id="A0A396I2I7"/>
<protein>
    <recommendedName>
        <fullName evidence="4">TIR-NBS-LRR RCT1-like resistance protein</fullName>
    </recommendedName>
</protein>
<evidence type="ECO:0000313" key="3">
    <source>
        <dbReference type="Proteomes" id="UP000265566"/>
    </source>
</evidence>
<dbReference type="EMBL" id="PSQE01000004">
    <property type="protein sequence ID" value="RHN59041.1"/>
    <property type="molecule type" value="Genomic_DNA"/>
</dbReference>
<reference evidence="3" key="1">
    <citation type="journal article" date="2018" name="Nat. Plants">
        <title>Whole-genome landscape of Medicago truncatula symbiotic genes.</title>
        <authorList>
            <person name="Pecrix Y."/>
            <person name="Staton S.E."/>
            <person name="Sallet E."/>
            <person name="Lelandais-Briere C."/>
            <person name="Moreau S."/>
            <person name="Carrere S."/>
            <person name="Blein T."/>
            <person name="Jardinaud M.F."/>
            <person name="Latrasse D."/>
            <person name="Zouine M."/>
            <person name="Zahm M."/>
            <person name="Kreplak J."/>
            <person name="Mayjonade B."/>
            <person name="Satge C."/>
            <person name="Perez M."/>
            <person name="Cauet S."/>
            <person name="Marande W."/>
            <person name="Chantry-Darmon C."/>
            <person name="Lopez-Roques C."/>
            <person name="Bouchez O."/>
            <person name="Berard A."/>
            <person name="Debelle F."/>
            <person name="Munos S."/>
            <person name="Bendahmane A."/>
            <person name="Berges H."/>
            <person name="Niebel A."/>
            <person name="Buitink J."/>
            <person name="Frugier F."/>
            <person name="Benhamed M."/>
            <person name="Crespi M."/>
            <person name="Gouzy J."/>
            <person name="Gamas P."/>
        </authorList>
    </citation>
    <scope>NUCLEOTIDE SEQUENCE [LARGE SCALE GENOMIC DNA]</scope>
    <source>
        <strain evidence="3">cv. Jemalong A17</strain>
    </source>
</reference>
<feature type="compositionally biased region" description="Basic and acidic residues" evidence="1">
    <location>
        <begin position="94"/>
        <end position="109"/>
    </location>
</feature>
<name>A0A396I2I7_MEDTR</name>
<proteinExistence type="predicted"/>
<feature type="region of interest" description="Disordered" evidence="1">
    <location>
        <begin position="93"/>
        <end position="156"/>
    </location>
</feature>
<organism evidence="2 3">
    <name type="scientific">Medicago truncatula</name>
    <name type="common">Barrel medic</name>
    <name type="synonym">Medicago tribuloides</name>
    <dbReference type="NCBI Taxonomy" id="3880"/>
    <lineage>
        <taxon>Eukaryota</taxon>
        <taxon>Viridiplantae</taxon>
        <taxon>Streptophyta</taxon>
        <taxon>Embryophyta</taxon>
        <taxon>Tracheophyta</taxon>
        <taxon>Spermatophyta</taxon>
        <taxon>Magnoliopsida</taxon>
        <taxon>eudicotyledons</taxon>
        <taxon>Gunneridae</taxon>
        <taxon>Pentapetalae</taxon>
        <taxon>rosids</taxon>
        <taxon>fabids</taxon>
        <taxon>Fabales</taxon>
        <taxon>Fabaceae</taxon>
        <taxon>Papilionoideae</taxon>
        <taxon>50 kb inversion clade</taxon>
        <taxon>NPAAA clade</taxon>
        <taxon>Hologalegina</taxon>
        <taxon>IRL clade</taxon>
        <taxon>Trifolieae</taxon>
        <taxon>Medicago</taxon>
    </lineage>
</organism>